<dbReference type="Gene3D" id="3.30.420.10">
    <property type="entry name" value="Ribonuclease H-like superfamily/Ribonuclease H"/>
    <property type="match status" value="1"/>
</dbReference>
<evidence type="ECO:0000313" key="8">
    <source>
        <dbReference type="Proteomes" id="UP001303115"/>
    </source>
</evidence>
<protein>
    <submittedName>
        <fullName evidence="7">Ribonuclease H-like domain-containing protein</fullName>
    </submittedName>
</protein>
<keyword evidence="3" id="KW-0269">Exonuclease</keyword>
<dbReference type="CDD" id="cd06137">
    <property type="entry name" value="DEDDh_RNase"/>
    <property type="match status" value="1"/>
</dbReference>
<dbReference type="PANTHER" id="PTHR12801:SF114">
    <property type="entry name" value="EXONUCLEASE, PUTATIVE (AFU_ORTHOLOGUE AFUA_7G00870)-RELATED"/>
    <property type="match status" value="1"/>
</dbReference>
<evidence type="ECO:0000256" key="2">
    <source>
        <dbReference type="ARBA" id="ARBA00022801"/>
    </source>
</evidence>
<feature type="region of interest" description="Disordered" evidence="5">
    <location>
        <begin position="33"/>
        <end position="55"/>
    </location>
</feature>
<dbReference type="GO" id="GO:0008270">
    <property type="term" value="F:zinc ion binding"/>
    <property type="evidence" value="ECO:0007669"/>
    <property type="project" value="UniProtKB-KW"/>
</dbReference>
<keyword evidence="2" id="KW-0378">Hydrolase</keyword>
<dbReference type="PROSITE" id="PS50157">
    <property type="entry name" value="ZINC_FINGER_C2H2_2"/>
    <property type="match status" value="1"/>
</dbReference>
<dbReference type="InterPro" id="IPR012337">
    <property type="entry name" value="RNaseH-like_sf"/>
</dbReference>
<dbReference type="Proteomes" id="UP001303115">
    <property type="component" value="Unassembled WGS sequence"/>
</dbReference>
<evidence type="ECO:0000259" key="6">
    <source>
        <dbReference type="PROSITE" id="PS50157"/>
    </source>
</evidence>
<dbReference type="SMART" id="SM00479">
    <property type="entry name" value="EXOIII"/>
    <property type="match status" value="1"/>
</dbReference>
<dbReference type="InterPro" id="IPR013520">
    <property type="entry name" value="Ribonucl_H"/>
</dbReference>
<dbReference type="GO" id="GO:0004527">
    <property type="term" value="F:exonuclease activity"/>
    <property type="evidence" value="ECO:0007669"/>
    <property type="project" value="UniProtKB-KW"/>
</dbReference>
<name>A0AAN6P6E7_9PEZI</name>
<dbReference type="GO" id="GO:0005634">
    <property type="term" value="C:nucleus"/>
    <property type="evidence" value="ECO:0007669"/>
    <property type="project" value="TreeGrafter"/>
</dbReference>
<evidence type="ECO:0000313" key="7">
    <source>
        <dbReference type="EMBL" id="KAK4031610.1"/>
    </source>
</evidence>
<proteinExistence type="predicted"/>
<dbReference type="GO" id="GO:0003676">
    <property type="term" value="F:nucleic acid binding"/>
    <property type="evidence" value="ECO:0007669"/>
    <property type="project" value="InterPro"/>
</dbReference>
<dbReference type="SUPFAM" id="SSF53098">
    <property type="entry name" value="Ribonuclease H-like"/>
    <property type="match status" value="1"/>
</dbReference>
<evidence type="ECO:0000256" key="5">
    <source>
        <dbReference type="SAM" id="MobiDB-lite"/>
    </source>
</evidence>
<comment type="caution">
    <text evidence="7">The sequence shown here is derived from an EMBL/GenBank/DDBJ whole genome shotgun (WGS) entry which is preliminary data.</text>
</comment>
<dbReference type="AlphaFoldDB" id="A0AAN6P6E7"/>
<sequence>MGTASSPEKTAHDCERCARTFGSAEALLQHEKDSPAHAHAPGAAALTPSHKPKGTNCETCCRDAEALRQHETDSPAHNQPITHRGNTYTRLSVPEQSSLYLKLFQSRHSRARLSLENYAFTPTASLTATPKPHPRHPMRKALVLDCEMAGGAGLPDQVVAISVIDFLTGETLLNALVEPSGPITQWRSQITGITRARMAAAVADGSALGGRAEAVARLFELLDQDTVLVGHSMQNDLRVLGLLHGRIVDTGILTAKASGRFGEDERVRRTVGLERLCRELAGVEIRGGGGGGCHNSLEDVLATREVVIWCLRHPEELKAWAVRNWPVDCGVNWGKGGNRRARGGNRFEMERLSKYYGDP</sequence>
<keyword evidence="4" id="KW-0479">Metal-binding</keyword>
<dbReference type="InterPro" id="IPR047021">
    <property type="entry name" value="REXO1/3/4-like"/>
</dbReference>
<dbReference type="GO" id="GO:0006364">
    <property type="term" value="P:rRNA processing"/>
    <property type="evidence" value="ECO:0007669"/>
    <property type="project" value="TreeGrafter"/>
</dbReference>
<evidence type="ECO:0000256" key="1">
    <source>
        <dbReference type="ARBA" id="ARBA00022722"/>
    </source>
</evidence>
<dbReference type="Pfam" id="PF00929">
    <property type="entry name" value="RNase_T"/>
    <property type="match status" value="1"/>
</dbReference>
<dbReference type="InterPro" id="IPR013087">
    <property type="entry name" value="Znf_C2H2_type"/>
</dbReference>
<dbReference type="GO" id="GO:0000027">
    <property type="term" value="P:ribosomal large subunit assembly"/>
    <property type="evidence" value="ECO:0007669"/>
    <property type="project" value="TreeGrafter"/>
</dbReference>
<feature type="domain" description="C2H2-type" evidence="6">
    <location>
        <begin position="12"/>
        <end position="38"/>
    </location>
</feature>
<keyword evidence="8" id="KW-1185">Reference proteome</keyword>
<keyword evidence="4" id="KW-0862">Zinc</keyword>
<evidence type="ECO:0000256" key="3">
    <source>
        <dbReference type="ARBA" id="ARBA00022839"/>
    </source>
</evidence>
<accession>A0AAN6P6E7</accession>
<organism evidence="7 8">
    <name type="scientific">Parachaetomium inaequale</name>
    <dbReference type="NCBI Taxonomy" id="2588326"/>
    <lineage>
        <taxon>Eukaryota</taxon>
        <taxon>Fungi</taxon>
        <taxon>Dikarya</taxon>
        <taxon>Ascomycota</taxon>
        <taxon>Pezizomycotina</taxon>
        <taxon>Sordariomycetes</taxon>
        <taxon>Sordariomycetidae</taxon>
        <taxon>Sordariales</taxon>
        <taxon>Chaetomiaceae</taxon>
        <taxon>Parachaetomium</taxon>
    </lineage>
</organism>
<dbReference type="EMBL" id="MU854748">
    <property type="protein sequence ID" value="KAK4031610.1"/>
    <property type="molecule type" value="Genomic_DNA"/>
</dbReference>
<keyword evidence="4" id="KW-0863">Zinc-finger</keyword>
<dbReference type="InterPro" id="IPR036397">
    <property type="entry name" value="RNaseH_sf"/>
</dbReference>
<evidence type="ECO:0000256" key="4">
    <source>
        <dbReference type="PROSITE-ProRule" id="PRU00042"/>
    </source>
</evidence>
<keyword evidence="1" id="KW-0540">Nuclease</keyword>
<reference evidence="8" key="1">
    <citation type="journal article" date="2023" name="Mol. Phylogenet. Evol.">
        <title>Genome-scale phylogeny and comparative genomics of the fungal order Sordariales.</title>
        <authorList>
            <person name="Hensen N."/>
            <person name="Bonometti L."/>
            <person name="Westerberg I."/>
            <person name="Brannstrom I.O."/>
            <person name="Guillou S."/>
            <person name="Cros-Aarteil S."/>
            <person name="Calhoun S."/>
            <person name="Haridas S."/>
            <person name="Kuo A."/>
            <person name="Mondo S."/>
            <person name="Pangilinan J."/>
            <person name="Riley R."/>
            <person name="LaButti K."/>
            <person name="Andreopoulos B."/>
            <person name="Lipzen A."/>
            <person name="Chen C."/>
            <person name="Yan M."/>
            <person name="Daum C."/>
            <person name="Ng V."/>
            <person name="Clum A."/>
            <person name="Steindorff A."/>
            <person name="Ohm R.A."/>
            <person name="Martin F."/>
            <person name="Silar P."/>
            <person name="Natvig D.O."/>
            <person name="Lalanne C."/>
            <person name="Gautier V."/>
            <person name="Ament-Velasquez S.L."/>
            <person name="Kruys A."/>
            <person name="Hutchinson M.I."/>
            <person name="Powell A.J."/>
            <person name="Barry K."/>
            <person name="Miller A.N."/>
            <person name="Grigoriev I.V."/>
            <person name="Debuchy R."/>
            <person name="Gladieux P."/>
            <person name="Hiltunen Thoren M."/>
            <person name="Johannesson H."/>
        </authorList>
    </citation>
    <scope>NUCLEOTIDE SEQUENCE [LARGE SCALE GENOMIC DNA]</scope>
    <source>
        <strain evidence="8">CBS 284.82</strain>
    </source>
</reference>
<gene>
    <name evidence="7" type="ORF">C8A01DRAFT_51365</name>
</gene>
<dbReference type="PANTHER" id="PTHR12801">
    <property type="entry name" value="RNA EXONUCLEASE REXO1 / RECO3 FAMILY MEMBER-RELATED"/>
    <property type="match status" value="1"/>
</dbReference>